<reference evidence="1" key="1">
    <citation type="submission" date="2021-02" db="EMBL/GenBank/DDBJ databases">
        <authorList>
            <consortium name="DOE Joint Genome Institute"/>
            <person name="Ahrendt S."/>
            <person name="Looney B.P."/>
            <person name="Miyauchi S."/>
            <person name="Morin E."/>
            <person name="Drula E."/>
            <person name="Courty P.E."/>
            <person name="Chicoki N."/>
            <person name="Fauchery L."/>
            <person name="Kohler A."/>
            <person name="Kuo A."/>
            <person name="Labutti K."/>
            <person name="Pangilinan J."/>
            <person name="Lipzen A."/>
            <person name="Riley R."/>
            <person name="Andreopoulos W."/>
            <person name="He G."/>
            <person name="Johnson J."/>
            <person name="Barry K.W."/>
            <person name="Grigoriev I.V."/>
            <person name="Nagy L."/>
            <person name="Hibbett D."/>
            <person name="Henrissat B."/>
            <person name="Matheny P.B."/>
            <person name="Labbe J."/>
            <person name="Martin F."/>
        </authorList>
    </citation>
    <scope>NUCLEOTIDE SEQUENCE</scope>
    <source>
        <strain evidence="1">EC-137</strain>
    </source>
</reference>
<dbReference type="EMBL" id="MU274085">
    <property type="protein sequence ID" value="KAI0026947.1"/>
    <property type="molecule type" value="Genomic_DNA"/>
</dbReference>
<comment type="caution">
    <text evidence="1">The sequence shown here is derived from an EMBL/GenBank/DDBJ whole genome shotgun (WGS) entry which is preliminary data.</text>
</comment>
<gene>
    <name evidence="1" type="ORF">K488DRAFT_91602</name>
</gene>
<dbReference type="Proteomes" id="UP000814128">
    <property type="component" value="Unassembled WGS sequence"/>
</dbReference>
<organism evidence="1 2">
    <name type="scientific">Vararia minispora EC-137</name>
    <dbReference type="NCBI Taxonomy" id="1314806"/>
    <lineage>
        <taxon>Eukaryota</taxon>
        <taxon>Fungi</taxon>
        <taxon>Dikarya</taxon>
        <taxon>Basidiomycota</taxon>
        <taxon>Agaricomycotina</taxon>
        <taxon>Agaricomycetes</taxon>
        <taxon>Russulales</taxon>
        <taxon>Lachnocladiaceae</taxon>
        <taxon>Vararia</taxon>
    </lineage>
</organism>
<accession>A0ACB8Q5Q4</accession>
<keyword evidence="2" id="KW-1185">Reference proteome</keyword>
<name>A0ACB8Q5Q4_9AGAM</name>
<sequence length="75" mass="8080">MSPAVLDGPVLSLSSCLRPSNPPPSANGTWRRWPSQSVPQALPWLPLASGRPTPLNKWRAALALLLPLISDAFIQ</sequence>
<evidence type="ECO:0000313" key="2">
    <source>
        <dbReference type="Proteomes" id="UP000814128"/>
    </source>
</evidence>
<evidence type="ECO:0000313" key="1">
    <source>
        <dbReference type="EMBL" id="KAI0026947.1"/>
    </source>
</evidence>
<protein>
    <submittedName>
        <fullName evidence="1">Uncharacterized protein</fullName>
    </submittedName>
</protein>
<reference evidence="1" key="2">
    <citation type="journal article" date="2022" name="New Phytol.">
        <title>Evolutionary transition to the ectomycorrhizal habit in the genomes of a hyperdiverse lineage of mushroom-forming fungi.</title>
        <authorList>
            <person name="Looney B."/>
            <person name="Miyauchi S."/>
            <person name="Morin E."/>
            <person name="Drula E."/>
            <person name="Courty P.E."/>
            <person name="Kohler A."/>
            <person name="Kuo A."/>
            <person name="LaButti K."/>
            <person name="Pangilinan J."/>
            <person name="Lipzen A."/>
            <person name="Riley R."/>
            <person name="Andreopoulos W."/>
            <person name="He G."/>
            <person name="Johnson J."/>
            <person name="Nolan M."/>
            <person name="Tritt A."/>
            <person name="Barry K.W."/>
            <person name="Grigoriev I.V."/>
            <person name="Nagy L.G."/>
            <person name="Hibbett D."/>
            <person name="Henrissat B."/>
            <person name="Matheny P.B."/>
            <person name="Labbe J."/>
            <person name="Martin F.M."/>
        </authorList>
    </citation>
    <scope>NUCLEOTIDE SEQUENCE</scope>
    <source>
        <strain evidence="1">EC-137</strain>
    </source>
</reference>
<proteinExistence type="predicted"/>